<comment type="subcellular location">
    <subcellularLocation>
        <location evidence="2">Cytoplasm</location>
    </subcellularLocation>
</comment>
<dbReference type="InterPro" id="IPR002649">
    <property type="entry name" value="tRNA_m1G_MeTrfase_TrmD"/>
</dbReference>
<evidence type="ECO:0000256" key="13">
    <source>
        <dbReference type="ARBA" id="ARBA00033392"/>
    </source>
</evidence>
<dbReference type="Proteomes" id="UP000033876">
    <property type="component" value="Unassembled WGS sequence"/>
</dbReference>
<dbReference type="EMBL" id="LBTF01000002">
    <property type="protein sequence ID" value="KKQ35944.1"/>
    <property type="molecule type" value="Genomic_DNA"/>
</dbReference>
<evidence type="ECO:0000256" key="1">
    <source>
        <dbReference type="ARBA" id="ARBA00002634"/>
    </source>
</evidence>
<dbReference type="PANTHER" id="PTHR46417">
    <property type="entry name" value="TRNA (GUANINE-N(1)-)-METHYLTRANSFERASE"/>
    <property type="match status" value="1"/>
</dbReference>
<protein>
    <recommendedName>
        <fullName evidence="6">tRNA (guanine-N(1)-)-methyltransferase</fullName>
        <ecNumber evidence="5">2.1.1.228</ecNumber>
    </recommendedName>
    <alternativeName>
        <fullName evidence="12">M1G-methyltransferase</fullName>
    </alternativeName>
    <alternativeName>
        <fullName evidence="13">tRNA [GM37] methyltransferase</fullName>
    </alternativeName>
</protein>
<evidence type="ECO:0000256" key="3">
    <source>
        <dbReference type="ARBA" id="ARBA00007630"/>
    </source>
</evidence>
<evidence type="ECO:0000256" key="9">
    <source>
        <dbReference type="ARBA" id="ARBA00022679"/>
    </source>
</evidence>
<dbReference type="Pfam" id="PF01746">
    <property type="entry name" value="tRNA_m1G_MT"/>
    <property type="match status" value="2"/>
</dbReference>
<keyword evidence="8 17" id="KW-0489">Methyltransferase</keyword>
<comment type="caution">
    <text evidence="17">The sequence shown here is derived from an EMBL/GenBank/DDBJ whole genome shotgun (WGS) entry which is preliminary data.</text>
</comment>
<evidence type="ECO:0000256" key="15">
    <source>
        <dbReference type="PIRSR" id="PIRSR000386-1"/>
    </source>
</evidence>
<dbReference type="InterPro" id="IPR016009">
    <property type="entry name" value="tRNA_MeTrfase_TRMD/TRM10"/>
</dbReference>
<keyword evidence="11" id="KW-0819">tRNA processing</keyword>
<dbReference type="InterPro" id="IPR023148">
    <property type="entry name" value="tRNA_m1G_MeTrfase_C_sf"/>
</dbReference>
<sequence length="284" mass="32168">MTYHVITIFPESFDSYLKESILGRAIRDKKIAVKFYNPMDFCEPKKRVDDRPYGGGPGMVLRPELFLKAFSKIKTKKAGKVKVILFSPSGKKFDTAYAKKTVKQKYTDVILISGRYEGIDARVKKVIKDMGGSLRAKFSSTPGVKDAPTPGVSRILASSRRQNNFLSIDDISIGDYVLTSGDLPAMVLIDSISRQISGVLGKYESLEEERISSSEVYTRPEVLRITESMKTQKHKSIKTKKQKNIKEYRVPKVLLSGDHAKIEEWKMRHRKHKSTESTKAQKNN</sequence>
<keyword evidence="7" id="KW-0963">Cytoplasm</keyword>
<evidence type="ECO:0000256" key="14">
    <source>
        <dbReference type="ARBA" id="ARBA00047783"/>
    </source>
</evidence>
<dbReference type="GO" id="GO:0002939">
    <property type="term" value="P:tRNA N1-guanine methylation"/>
    <property type="evidence" value="ECO:0007669"/>
    <property type="project" value="TreeGrafter"/>
</dbReference>
<dbReference type="PIRSF" id="PIRSF000386">
    <property type="entry name" value="tRNA_mtase"/>
    <property type="match status" value="1"/>
</dbReference>
<dbReference type="PATRIC" id="fig|1618742.3.peg.42"/>
<proteinExistence type="inferred from homology"/>
<gene>
    <name evidence="17" type="ORF">US50_C0002G0004</name>
</gene>
<feature type="binding site" evidence="15">
    <location>
        <begin position="173"/>
        <end position="178"/>
    </location>
    <ligand>
        <name>S-adenosyl-L-methionine</name>
        <dbReference type="ChEBI" id="CHEBI:59789"/>
    </ligand>
</feature>
<keyword evidence="10 15" id="KW-0949">S-adenosyl-L-methionine</keyword>
<evidence type="ECO:0000256" key="11">
    <source>
        <dbReference type="ARBA" id="ARBA00022694"/>
    </source>
</evidence>
<dbReference type="Gene3D" id="3.40.1280.10">
    <property type="match status" value="2"/>
</dbReference>
<dbReference type="GO" id="GO:0005829">
    <property type="term" value="C:cytosol"/>
    <property type="evidence" value="ECO:0007669"/>
    <property type="project" value="TreeGrafter"/>
</dbReference>
<evidence type="ECO:0000256" key="4">
    <source>
        <dbReference type="ARBA" id="ARBA00011738"/>
    </source>
</evidence>
<dbReference type="EC" id="2.1.1.228" evidence="5"/>
<comment type="function">
    <text evidence="1">Specifically methylates guanosine-37 in various tRNAs.</text>
</comment>
<comment type="similarity">
    <text evidence="3">Belongs to the RNA methyltransferase TrmD family.</text>
</comment>
<evidence type="ECO:0000256" key="7">
    <source>
        <dbReference type="ARBA" id="ARBA00022490"/>
    </source>
</evidence>
<comment type="catalytic activity">
    <reaction evidence="14">
        <text>guanosine(37) in tRNA + S-adenosyl-L-methionine = N(1)-methylguanosine(37) in tRNA + S-adenosyl-L-homocysteine + H(+)</text>
        <dbReference type="Rhea" id="RHEA:36899"/>
        <dbReference type="Rhea" id="RHEA-COMP:10145"/>
        <dbReference type="Rhea" id="RHEA-COMP:10147"/>
        <dbReference type="ChEBI" id="CHEBI:15378"/>
        <dbReference type="ChEBI" id="CHEBI:57856"/>
        <dbReference type="ChEBI" id="CHEBI:59789"/>
        <dbReference type="ChEBI" id="CHEBI:73542"/>
        <dbReference type="ChEBI" id="CHEBI:74269"/>
        <dbReference type="EC" id="2.1.1.228"/>
    </reaction>
</comment>
<dbReference type="InterPro" id="IPR029026">
    <property type="entry name" value="tRNA_m1G_MTases_N"/>
</dbReference>
<feature type="domain" description="tRNA methyltransferase TRMD/TRM10-type" evidence="16">
    <location>
        <begin position="1"/>
        <end position="128"/>
    </location>
</feature>
<dbReference type="SUPFAM" id="SSF75217">
    <property type="entry name" value="alpha/beta knot"/>
    <property type="match status" value="2"/>
</dbReference>
<organism evidence="17 18">
    <name type="scientific">Candidatus Nomurabacteria bacterium GW2011_GWB1_37_5</name>
    <dbReference type="NCBI Taxonomy" id="1618742"/>
    <lineage>
        <taxon>Bacteria</taxon>
        <taxon>Candidatus Nomuraibacteriota</taxon>
    </lineage>
</organism>
<evidence type="ECO:0000256" key="5">
    <source>
        <dbReference type="ARBA" id="ARBA00012807"/>
    </source>
</evidence>
<evidence type="ECO:0000256" key="12">
    <source>
        <dbReference type="ARBA" id="ARBA00029736"/>
    </source>
</evidence>
<evidence type="ECO:0000313" key="18">
    <source>
        <dbReference type="Proteomes" id="UP000033876"/>
    </source>
</evidence>
<dbReference type="PANTHER" id="PTHR46417:SF1">
    <property type="entry name" value="TRNA (GUANINE-N(1)-)-METHYLTRANSFERASE"/>
    <property type="match status" value="1"/>
</dbReference>
<reference evidence="17 18" key="1">
    <citation type="journal article" date="2015" name="Nature">
        <title>rRNA introns, odd ribosomes, and small enigmatic genomes across a large radiation of phyla.</title>
        <authorList>
            <person name="Brown C.T."/>
            <person name="Hug L.A."/>
            <person name="Thomas B.C."/>
            <person name="Sharon I."/>
            <person name="Castelle C.J."/>
            <person name="Singh A."/>
            <person name="Wilkins M.J."/>
            <person name="Williams K.H."/>
            <person name="Banfield J.F."/>
        </authorList>
    </citation>
    <scope>NUCLEOTIDE SEQUENCE [LARGE SCALE GENOMIC DNA]</scope>
</reference>
<dbReference type="GO" id="GO:0052906">
    <property type="term" value="F:tRNA (guanine(37)-N1)-methyltransferase activity"/>
    <property type="evidence" value="ECO:0007669"/>
    <property type="project" value="UniProtKB-EC"/>
</dbReference>
<keyword evidence="9 17" id="KW-0808">Transferase</keyword>
<dbReference type="AlphaFoldDB" id="A0A0G0JGQ6"/>
<evidence type="ECO:0000259" key="16">
    <source>
        <dbReference type="Pfam" id="PF01746"/>
    </source>
</evidence>
<evidence type="ECO:0000256" key="10">
    <source>
        <dbReference type="ARBA" id="ARBA00022691"/>
    </source>
</evidence>
<evidence type="ECO:0000256" key="8">
    <source>
        <dbReference type="ARBA" id="ARBA00022603"/>
    </source>
</evidence>
<dbReference type="InterPro" id="IPR029028">
    <property type="entry name" value="Alpha/beta_knot_MTases"/>
</dbReference>
<accession>A0A0G0JGQ6</accession>
<feature type="binding site" evidence="15">
    <location>
        <position position="114"/>
    </location>
    <ligand>
        <name>S-adenosyl-L-methionine</name>
        <dbReference type="ChEBI" id="CHEBI:59789"/>
    </ligand>
</feature>
<evidence type="ECO:0000256" key="2">
    <source>
        <dbReference type="ARBA" id="ARBA00004496"/>
    </source>
</evidence>
<dbReference type="Gene3D" id="1.10.1270.20">
    <property type="entry name" value="tRNA(m1g37)methyltransferase, domain 2"/>
    <property type="match status" value="1"/>
</dbReference>
<evidence type="ECO:0000313" key="17">
    <source>
        <dbReference type="EMBL" id="KKQ35944.1"/>
    </source>
</evidence>
<comment type="subunit">
    <text evidence="4">Homodimer.</text>
</comment>
<evidence type="ECO:0000256" key="6">
    <source>
        <dbReference type="ARBA" id="ARBA00014679"/>
    </source>
</evidence>
<feature type="domain" description="tRNA methyltransferase TRMD/TRM10-type" evidence="16">
    <location>
        <begin position="169"/>
        <end position="275"/>
    </location>
</feature>
<name>A0A0G0JGQ6_9BACT</name>